<name>A0AC61RW40_9FIRM</name>
<organism evidence="1 2">
    <name type="scientific">Petralouisia muris</name>
    <dbReference type="NCBI Taxonomy" id="3032872"/>
    <lineage>
        <taxon>Bacteria</taxon>
        <taxon>Bacillati</taxon>
        <taxon>Bacillota</taxon>
        <taxon>Clostridia</taxon>
        <taxon>Lachnospirales</taxon>
        <taxon>Lachnospiraceae</taxon>
        <taxon>Petralouisia</taxon>
    </lineage>
</organism>
<proteinExistence type="predicted"/>
<keyword evidence="2" id="KW-1185">Reference proteome</keyword>
<accession>A0AC61RW40</accession>
<dbReference type="Proteomes" id="UP000304953">
    <property type="component" value="Unassembled WGS sequence"/>
</dbReference>
<evidence type="ECO:0000313" key="1">
    <source>
        <dbReference type="EMBL" id="TGY95818.1"/>
    </source>
</evidence>
<dbReference type="EMBL" id="SRYA01000023">
    <property type="protein sequence ID" value="TGY95818.1"/>
    <property type="molecule type" value="Genomic_DNA"/>
</dbReference>
<evidence type="ECO:0000313" key="2">
    <source>
        <dbReference type="Proteomes" id="UP000304953"/>
    </source>
</evidence>
<gene>
    <name evidence="1" type="ORF">E5329_12565</name>
</gene>
<protein>
    <submittedName>
        <fullName evidence="1">MurR/RpiR family transcriptional regulator</fullName>
    </submittedName>
</protein>
<reference evidence="1" key="1">
    <citation type="submission" date="2019-04" db="EMBL/GenBank/DDBJ databases">
        <title>Microbes associate with the intestines of laboratory mice.</title>
        <authorList>
            <person name="Navarre W."/>
            <person name="Wong E."/>
            <person name="Huang K."/>
            <person name="Tropini C."/>
            <person name="Ng K."/>
            <person name="Yu B."/>
        </authorList>
    </citation>
    <scope>NUCLEOTIDE SEQUENCE</scope>
    <source>
        <strain evidence="1">NM01_1-7b</strain>
    </source>
</reference>
<comment type="caution">
    <text evidence="1">The sequence shown here is derived from an EMBL/GenBank/DDBJ whole genome shotgun (WGS) entry which is preliminary data.</text>
</comment>
<sequence length="256" mass="29132">MFTIQNIQDLNDLEMSVYQYVMQHQDAIPYMRIRELASNAHVSTTTILRFCKKLGCDGYLEFKLKMKEHLGNQGNVHVPEDLSELKVFLERVDSEAYQQKLNEAASMIAQADRVFCVGVSNSGYVAQYAARYFSGFGKFSMAITDPFYPMWQMNDMENTVALVFSISGEVSQVTQITNQLKQHHCRIISITNTEKCTVAQLAELNLCHYITMRRGENNADFMNPRVEAIIDYTSQAPAVIVAETLAKRVASRLQEE</sequence>